<dbReference type="Proteomes" id="UP000012174">
    <property type="component" value="Unassembled WGS sequence"/>
</dbReference>
<reference evidence="3" key="1">
    <citation type="journal article" date="2013" name="Genome Announc.">
        <title>Draft genome sequence of the grapevine dieback fungus Eutypa lata UCR-EL1.</title>
        <authorList>
            <person name="Blanco-Ulate B."/>
            <person name="Rolshausen P.E."/>
            <person name="Cantu D."/>
        </authorList>
    </citation>
    <scope>NUCLEOTIDE SEQUENCE [LARGE SCALE GENOMIC DNA]</scope>
    <source>
        <strain evidence="3">UCR-EL1</strain>
    </source>
</reference>
<organism evidence="2 3">
    <name type="scientific">Eutypa lata (strain UCR-EL1)</name>
    <name type="common">Grapevine dieback disease fungus</name>
    <name type="synonym">Eutypa armeniacae</name>
    <dbReference type="NCBI Taxonomy" id="1287681"/>
    <lineage>
        <taxon>Eukaryota</taxon>
        <taxon>Fungi</taxon>
        <taxon>Dikarya</taxon>
        <taxon>Ascomycota</taxon>
        <taxon>Pezizomycotina</taxon>
        <taxon>Sordariomycetes</taxon>
        <taxon>Xylariomycetidae</taxon>
        <taxon>Xylariales</taxon>
        <taxon>Diatrypaceae</taxon>
        <taxon>Eutypa</taxon>
    </lineage>
</organism>
<proteinExistence type="predicted"/>
<accession>M7TMR9</accession>
<evidence type="ECO:0000256" key="1">
    <source>
        <dbReference type="SAM" id="MobiDB-lite"/>
    </source>
</evidence>
<keyword evidence="3" id="KW-1185">Reference proteome</keyword>
<protein>
    <submittedName>
        <fullName evidence="2">Uncharacterized protein</fullName>
    </submittedName>
</protein>
<dbReference type="EMBL" id="KB706319">
    <property type="protein sequence ID" value="EMR68010.1"/>
    <property type="molecule type" value="Genomic_DNA"/>
</dbReference>
<sequence length="101" mass="10986">MGCCSSKNEREGADTPPPRPARLQPSSANRATRLDKGKGADMSQPPPPARRRGGHFSNYSDPHPNRGVKVCAYRSDRSTRESSSGAVRARPTPPAGYGYFW</sequence>
<evidence type="ECO:0000313" key="3">
    <source>
        <dbReference type="Proteomes" id="UP000012174"/>
    </source>
</evidence>
<name>M7TMR9_EUTLA</name>
<dbReference type="KEGG" id="ela:UCREL1_4985"/>
<feature type="region of interest" description="Disordered" evidence="1">
    <location>
        <begin position="1"/>
        <end position="101"/>
    </location>
</feature>
<dbReference type="HOGENOM" id="CLU_2291702_0_0_1"/>
<dbReference type="AlphaFoldDB" id="M7TMR9"/>
<evidence type="ECO:0000313" key="2">
    <source>
        <dbReference type="EMBL" id="EMR68010.1"/>
    </source>
</evidence>
<gene>
    <name evidence="2" type="ORF">UCREL1_4985</name>
</gene>